<protein>
    <submittedName>
        <fullName evidence="4">DegT/DnrJ/EryC1/StrS family aminotransferase</fullName>
    </submittedName>
</protein>
<dbReference type="PANTHER" id="PTHR30244">
    <property type="entry name" value="TRANSAMINASE"/>
    <property type="match status" value="1"/>
</dbReference>
<dbReference type="Gene3D" id="3.40.640.10">
    <property type="entry name" value="Type I PLP-dependent aspartate aminotransferase-like (Major domain)"/>
    <property type="match status" value="1"/>
</dbReference>
<dbReference type="GO" id="GO:0000271">
    <property type="term" value="P:polysaccharide biosynthetic process"/>
    <property type="evidence" value="ECO:0007669"/>
    <property type="project" value="TreeGrafter"/>
</dbReference>
<feature type="modified residue" description="N6-(pyridoxal phosphate)lysine" evidence="2">
    <location>
        <position position="201"/>
    </location>
</feature>
<dbReference type="GO" id="GO:0008483">
    <property type="term" value="F:transaminase activity"/>
    <property type="evidence" value="ECO:0007669"/>
    <property type="project" value="UniProtKB-KW"/>
</dbReference>
<dbReference type="InterPro" id="IPR015424">
    <property type="entry name" value="PyrdxlP-dep_Trfase"/>
</dbReference>
<keyword evidence="4" id="KW-0808">Transferase</keyword>
<evidence type="ECO:0000256" key="3">
    <source>
        <dbReference type="RuleBase" id="RU004508"/>
    </source>
</evidence>
<evidence type="ECO:0000313" key="5">
    <source>
        <dbReference type="Proteomes" id="UP000539372"/>
    </source>
</evidence>
<dbReference type="EMBL" id="JABBNT010000004">
    <property type="protein sequence ID" value="NMM45599.1"/>
    <property type="molecule type" value="Genomic_DNA"/>
</dbReference>
<sequence length="382" mass="40411">MAIEASSPAPLAFVDLQAQYASYKDEIDAAIHRVLDHGKFIMGPEVGELESALADFSGAKHVVGCSSGTDALLMILMAEGIGAGDAVFVPSFTFTATAEVLLLLGAQPVFVDVDPDDFNLCLEDLERRIDAVKASGVYTPRGILAVDLFGLPVDYAGLQALADMHGLKVWGDAAQSFGGSIGDRKVGALARATATSFFPAKPFGCYGDGGAVFTDDDVMADVMRSIRAHGKGGDKYDIIRVGLNARLDTIQAAILLAKLPHFAGEVDRREAVAQKYDALLSGKVRTPVRRQGRSSAWAQYTIKVPADRRDAISAALKQSGVPSAVYYPLPMHLQTAYRAMGDGKGSLPVSEALSGEVLSLPMHPFLTDDQIAQVAEALIGAV</sequence>
<organism evidence="4 5">
    <name type="scientific">Pacificispira spongiicola</name>
    <dbReference type="NCBI Taxonomy" id="2729598"/>
    <lineage>
        <taxon>Bacteria</taxon>
        <taxon>Pseudomonadati</taxon>
        <taxon>Pseudomonadota</taxon>
        <taxon>Alphaproteobacteria</taxon>
        <taxon>Rhodospirillales</taxon>
        <taxon>Rhodospirillaceae</taxon>
        <taxon>Pacificispira</taxon>
    </lineage>
</organism>
<evidence type="ECO:0000313" key="4">
    <source>
        <dbReference type="EMBL" id="NMM45599.1"/>
    </source>
</evidence>
<feature type="active site" description="Proton acceptor" evidence="1">
    <location>
        <position position="201"/>
    </location>
</feature>
<dbReference type="Proteomes" id="UP000539372">
    <property type="component" value="Unassembled WGS sequence"/>
</dbReference>
<dbReference type="AlphaFoldDB" id="A0A7Y0E1Q1"/>
<keyword evidence="5" id="KW-1185">Reference proteome</keyword>
<dbReference type="InterPro" id="IPR000653">
    <property type="entry name" value="DegT/StrS_aminotransferase"/>
</dbReference>
<dbReference type="Gene3D" id="3.90.1150.10">
    <property type="entry name" value="Aspartate Aminotransferase, domain 1"/>
    <property type="match status" value="1"/>
</dbReference>
<dbReference type="SUPFAM" id="SSF53383">
    <property type="entry name" value="PLP-dependent transferases"/>
    <property type="match status" value="1"/>
</dbReference>
<keyword evidence="4" id="KW-0032">Aminotransferase</keyword>
<comment type="caution">
    <text evidence="4">The sequence shown here is derived from an EMBL/GenBank/DDBJ whole genome shotgun (WGS) entry which is preliminary data.</text>
</comment>
<accession>A0A7Y0E1Q1</accession>
<dbReference type="InterPro" id="IPR015422">
    <property type="entry name" value="PyrdxlP-dep_Trfase_small"/>
</dbReference>
<gene>
    <name evidence="4" type="ORF">HH303_13975</name>
</gene>
<proteinExistence type="inferred from homology"/>
<dbReference type="Pfam" id="PF01041">
    <property type="entry name" value="DegT_DnrJ_EryC1"/>
    <property type="match status" value="1"/>
</dbReference>
<comment type="similarity">
    <text evidence="3">Belongs to the DegT/DnrJ/EryC1 family.</text>
</comment>
<evidence type="ECO:0000256" key="1">
    <source>
        <dbReference type="PIRSR" id="PIRSR000390-1"/>
    </source>
</evidence>
<dbReference type="GO" id="GO:0030170">
    <property type="term" value="F:pyridoxal phosphate binding"/>
    <property type="evidence" value="ECO:0007669"/>
    <property type="project" value="TreeGrafter"/>
</dbReference>
<reference evidence="4 5" key="1">
    <citation type="submission" date="2020-04" db="EMBL/GenBank/DDBJ databases">
        <title>Rhodospirillaceae bacterium KN72 isolated from deep sea.</title>
        <authorList>
            <person name="Zhang D.-C."/>
        </authorList>
    </citation>
    <scope>NUCLEOTIDE SEQUENCE [LARGE SCALE GENOMIC DNA]</scope>
    <source>
        <strain evidence="4 5">KN72</strain>
    </source>
</reference>
<dbReference type="PIRSF" id="PIRSF000390">
    <property type="entry name" value="PLP_StrS"/>
    <property type="match status" value="1"/>
</dbReference>
<dbReference type="CDD" id="cd00616">
    <property type="entry name" value="AHBA_syn"/>
    <property type="match status" value="1"/>
</dbReference>
<dbReference type="InterPro" id="IPR015421">
    <property type="entry name" value="PyrdxlP-dep_Trfase_major"/>
</dbReference>
<name>A0A7Y0E1Q1_9PROT</name>
<dbReference type="PANTHER" id="PTHR30244:SF42">
    <property type="entry name" value="UDP-2-ACETAMIDO-2-DEOXY-3-OXO-D-GLUCURONATE AMINOTRANSFERASE"/>
    <property type="match status" value="1"/>
</dbReference>
<keyword evidence="2 3" id="KW-0663">Pyridoxal phosphate</keyword>
<evidence type="ECO:0000256" key="2">
    <source>
        <dbReference type="PIRSR" id="PIRSR000390-2"/>
    </source>
</evidence>
<dbReference type="RefSeq" id="WP_169625987.1">
    <property type="nucleotide sequence ID" value="NZ_JABBNT010000004.1"/>
</dbReference>